<gene>
    <name evidence="7" type="ORF">ACFQZM_32185</name>
</gene>
<dbReference type="Gene3D" id="1.10.357.10">
    <property type="entry name" value="Tetracycline Repressor, domain 2"/>
    <property type="match status" value="2"/>
</dbReference>
<dbReference type="EMBL" id="JBHTGP010000016">
    <property type="protein sequence ID" value="MFD0689187.1"/>
    <property type="molecule type" value="Genomic_DNA"/>
</dbReference>
<protein>
    <submittedName>
        <fullName evidence="7">TetR/AcrR family transcriptional regulator</fullName>
    </submittedName>
</protein>
<dbReference type="SUPFAM" id="SSF46689">
    <property type="entry name" value="Homeodomain-like"/>
    <property type="match status" value="2"/>
</dbReference>
<feature type="compositionally biased region" description="Pro residues" evidence="5">
    <location>
        <begin position="196"/>
        <end position="210"/>
    </location>
</feature>
<dbReference type="PRINTS" id="PR00455">
    <property type="entry name" value="HTHTETR"/>
</dbReference>
<evidence type="ECO:0000256" key="2">
    <source>
        <dbReference type="ARBA" id="ARBA00023125"/>
    </source>
</evidence>
<feature type="domain" description="HTH tetR-type" evidence="6">
    <location>
        <begin position="14"/>
        <end position="74"/>
    </location>
</feature>
<evidence type="ECO:0000256" key="5">
    <source>
        <dbReference type="SAM" id="MobiDB-lite"/>
    </source>
</evidence>
<comment type="caution">
    <text evidence="7">The sequence shown here is derived from an EMBL/GenBank/DDBJ whole genome shotgun (WGS) entry which is preliminary data.</text>
</comment>
<evidence type="ECO:0000259" key="6">
    <source>
        <dbReference type="PROSITE" id="PS50977"/>
    </source>
</evidence>
<dbReference type="Pfam" id="PF00440">
    <property type="entry name" value="TetR_N"/>
    <property type="match status" value="2"/>
</dbReference>
<dbReference type="PANTHER" id="PTHR30055">
    <property type="entry name" value="HTH-TYPE TRANSCRIPTIONAL REGULATOR RUTR"/>
    <property type="match status" value="1"/>
</dbReference>
<evidence type="ECO:0000256" key="1">
    <source>
        <dbReference type="ARBA" id="ARBA00023015"/>
    </source>
</evidence>
<evidence type="ECO:0000256" key="4">
    <source>
        <dbReference type="PROSITE-ProRule" id="PRU00335"/>
    </source>
</evidence>
<dbReference type="Proteomes" id="UP001597063">
    <property type="component" value="Unassembled WGS sequence"/>
</dbReference>
<feature type="DNA-binding region" description="H-T-H motif" evidence="4">
    <location>
        <begin position="242"/>
        <end position="261"/>
    </location>
</feature>
<dbReference type="RefSeq" id="WP_378324547.1">
    <property type="nucleotide sequence ID" value="NZ_JBHTGP010000016.1"/>
</dbReference>
<organism evidence="7 8">
    <name type="scientific">Actinomadura fibrosa</name>
    <dbReference type="NCBI Taxonomy" id="111802"/>
    <lineage>
        <taxon>Bacteria</taxon>
        <taxon>Bacillati</taxon>
        <taxon>Actinomycetota</taxon>
        <taxon>Actinomycetes</taxon>
        <taxon>Streptosporangiales</taxon>
        <taxon>Thermomonosporaceae</taxon>
        <taxon>Actinomadura</taxon>
    </lineage>
</organism>
<keyword evidence="2 4" id="KW-0238">DNA-binding</keyword>
<evidence type="ECO:0000256" key="3">
    <source>
        <dbReference type="ARBA" id="ARBA00023163"/>
    </source>
</evidence>
<dbReference type="PROSITE" id="PS50977">
    <property type="entry name" value="HTH_TETR_2"/>
    <property type="match status" value="2"/>
</dbReference>
<proteinExistence type="predicted"/>
<dbReference type="Gene3D" id="1.10.10.60">
    <property type="entry name" value="Homeodomain-like"/>
    <property type="match status" value="2"/>
</dbReference>
<dbReference type="InterPro" id="IPR009057">
    <property type="entry name" value="Homeodomain-like_sf"/>
</dbReference>
<dbReference type="InterPro" id="IPR050109">
    <property type="entry name" value="HTH-type_TetR-like_transc_reg"/>
</dbReference>
<sequence>MTEAAMGRRDRKKARTRRAIADAALELFLARGFDQVTVKDVAEAADVSISGLFKHFPTKESLVFDEEEDVQAGLVSAVRDRPEGTPVLEALRGWLDRGRDLAADPRKAAFLDLIADTPALSDHARRMWLRNEAELAKALREAGPDVPGADIAARAVARFALDRPRPWRRPDPGGELDAAFALLGDGWPAPELRVPPQNPPPAAPPAPARPPGLRERKKAQTRRAINRAALDLFTERGYDDVGVREIADAAGTSLATMFTYFPDGKASLVFPGSRAERTAALVRAVRLRRPGQTVLRALHDHMATRGPFKADPAPEKRRVLDLVRATPQLRDHALHSWTAAEDDLTAAITREAALPAGDHTARLLARYVLQIPDLARTAADARRVLDVVTALLEHGWPAGTWAAAPDDGR</sequence>
<feature type="region of interest" description="Disordered" evidence="5">
    <location>
        <begin position="188"/>
        <end position="220"/>
    </location>
</feature>
<evidence type="ECO:0000313" key="8">
    <source>
        <dbReference type="Proteomes" id="UP001597063"/>
    </source>
</evidence>
<keyword evidence="8" id="KW-1185">Reference proteome</keyword>
<keyword evidence="3" id="KW-0804">Transcription</keyword>
<feature type="DNA-binding region" description="H-T-H motif" evidence="4">
    <location>
        <begin position="37"/>
        <end position="56"/>
    </location>
</feature>
<name>A0ABW2XTN6_9ACTN</name>
<accession>A0ABW2XTN6</accession>
<dbReference type="InterPro" id="IPR001647">
    <property type="entry name" value="HTH_TetR"/>
</dbReference>
<evidence type="ECO:0000313" key="7">
    <source>
        <dbReference type="EMBL" id="MFD0689187.1"/>
    </source>
</evidence>
<dbReference type="PANTHER" id="PTHR30055:SF234">
    <property type="entry name" value="HTH-TYPE TRANSCRIPTIONAL REGULATOR BETI"/>
    <property type="match status" value="1"/>
</dbReference>
<keyword evidence="1" id="KW-0805">Transcription regulation</keyword>
<reference evidence="8" key="1">
    <citation type="journal article" date="2019" name="Int. J. Syst. Evol. Microbiol.">
        <title>The Global Catalogue of Microorganisms (GCM) 10K type strain sequencing project: providing services to taxonomists for standard genome sequencing and annotation.</title>
        <authorList>
            <consortium name="The Broad Institute Genomics Platform"/>
            <consortium name="The Broad Institute Genome Sequencing Center for Infectious Disease"/>
            <person name="Wu L."/>
            <person name="Ma J."/>
        </authorList>
    </citation>
    <scope>NUCLEOTIDE SEQUENCE [LARGE SCALE GENOMIC DNA]</scope>
    <source>
        <strain evidence="8">JCM 9371</strain>
    </source>
</reference>
<feature type="domain" description="HTH tetR-type" evidence="6">
    <location>
        <begin position="219"/>
        <end position="279"/>
    </location>
</feature>